<organism evidence="7 8">
    <name type="scientific">Goodfellowiella coeruleoviolacea</name>
    <dbReference type="NCBI Taxonomy" id="334858"/>
    <lineage>
        <taxon>Bacteria</taxon>
        <taxon>Bacillati</taxon>
        <taxon>Actinomycetota</taxon>
        <taxon>Actinomycetes</taxon>
        <taxon>Pseudonocardiales</taxon>
        <taxon>Pseudonocardiaceae</taxon>
        <taxon>Goodfellowiella</taxon>
    </lineage>
</organism>
<feature type="domain" description="Asparagine synthetase" evidence="6">
    <location>
        <begin position="220"/>
        <end position="577"/>
    </location>
</feature>
<proteinExistence type="predicted"/>
<comment type="catalytic activity">
    <reaction evidence="4">
        <text>L-aspartate + L-glutamine + ATP + H2O = L-asparagine + L-glutamate + AMP + diphosphate + H(+)</text>
        <dbReference type="Rhea" id="RHEA:12228"/>
        <dbReference type="ChEBI" id="CHEBI:15377"/>
        <dbReference type="ChEBI" id="CHEBI:15378"/>
        <dbReference type="ChEBI" id="CHEBI:29985"/>
        <dbReference type="ChEBI" id="CHEBI:29991"/>
        <dbReference type="ChEBI" id="CHEBI:30616"/>
        <dbReference type="ChEBI" id="CHEBI:33019"/>
        <dbReference type="ChEBI" id="CHEBI:58048"/>
        <dbReference type="ChEBI" id="CHEBI:58359"/>
        <dbReference type="ChEBI" id="CHEBI:456215"/>
        <dbReference type="EC" id="6.3.5.4"/>
    </reaction>
</comment>
<dbReference type="PANTHER" id="PTHR43284">
    <property type="entry name" value="ASPARAGINE SYNTHETASE (GLUTAMINE-HYDROLYZING)"/>
    <property type="match status" value="1"/>
</dbReference>
<comment type="caution">
    <text evidence="7">The sequence shown here is derived from an EMBL/GenBank/DDBJ whole genome shotgun (WGS) entry which is preliminary data.</text>
</comment>
<comment type="pathway">
    <text evidence="1">Amino-acid biosynthesis; L-asparagine biosynthesis; L-asparagine from L-aspartate (L-Gln route): step 1/1.</text>
</comment>
<keyword evidence="3" id="KW-0061">Asparagine biosynthesis</keyword>
<dbReference type="InterPro" id="IPR014729">
    <property type="entry name" value="Rossmann-like_a/b/a_fold"/>
</dbReference>
<name>A0AAE3KJU1_9PSEU</name>
<evidence type="ECO:0000256" key="3">
    <source>
        <dbReference type="ARBA" id="ARBA00022888"/>
    </source>
</evidence>
<dbReference type="InterPro" id="IPR001962">
    <property type="entry name" value="Asn_synthase"/>
</dbReference>
<dbReference type="EMBL" id="JAMTCK010000015">
    <property type="protein sequence ID" value="MCP2168679.1"/>
    <property type="molecule type" value="Genomic_DNA"/>
</dbReference>
<evidence type="ECO:0000313" key="8">
    <source>
        <dbReference type="Proteomes" id="UP001206128"/>
    </source>
</evidence>
<evidence type="ECO:0000256" key="4">
    <source>
        <dbReference type="ARBA" id="ARBA00048741"/>
    </source>
</evidence>
<evidence type="ECO:0000256" key="1">
    <source>
        <dbReference type="ARBA" id="ARBA00005187"/>
    </source>
</evidence>
<keyword evidence="8" id="KW-1185">Reference proteome</keyword>
<reference evidence="7" key="1">
    <citation type="submission" date="2022-06" db="EMBL/GenBank/DDBJ databases">
        <title>Genomic Encyclopedia of Archaeal and Bacterial Type Strains, Phase II (KMG-II): from individual species to whole genera.</title>
        <authorList>
            <person name="Goeker M."/>
        </authorList>
    </citation>
    <scope>NUCLEOTIDE SEQUENCE</scope>
    <source>
        <strain evidence="7">DSM 43935</strain>
    </source>
</reference>
<dbReference type="GO" id="GO:0006529">
    <property type="term" value="P:asparagine biosynthetic process"/>
    <property type="evidence" value="ECO:0007669"/>
    <property type="project" value="UniProtKB-KW"/>
</dbReference>
<sequence length="632" mass="68099">MHMAVSEYASDRSGPWFAALPDVPAGPGVAARLGPPESLTVITHPSGRPMLVGQWAADTVTVAEAGHVKVVVLGRVSITTTELARRTERLRDVTDLSAVTSGMAGSYHLIASVHGRLRVQGTASGVRRVFYAHDAGTTVAADRSDVLARLTGAGINERYLPLWLLASIPEPLADLCPWRRVEAVPPGRYLLVDVHGQTRTPRWWSPPDPDLDLLEGVPAVTAALANAVAARTRTGGTISTDLSGGLSSTSIYFLASRGPAQLVALTHKGPDNGGEDVVWARRAAAALPPAEHLVLTRDVAHMFAGLVEASSHLDEPSHGVREYRFWSGFARHLMARGSRLHLIGAGGDQVCRGLPAYLHDVLRERPGTALNHLRGYLALTRWTLSGTAVALATRRGYAQWLARQPLTAPPLVIGRTEPELGWEITPHLPPWATPQAVYAVRDLVAELAGGAEPLAPSRGQHAALHRIRQDGRLTRHLSTVLERVGLPVEAPFFDDQVISACLAVRTDQRGTPFQCKPLLKQAMRGIVPEASLSRETKDSFTADGYAGLRQNREELARLLDQSLLADRGLVDLKGLRRTCFSAVYLGLSLPALGRTLGVESWLDSHVRLPRPGVADQPDPVDTRSPTPEGARP</sequence>
<dbReference type="InterPro" id="IPR051786">
    <property type="entry name" value="ASN_synthetase/amidase"/>
</dbReference>
<dbReference type="PANTHER" id="PTHR43284:SF1">
    <property type="entry name" value="ASPARAGINE SYNTHETASE"/>
    <property type="match status" value="1"/>
</dbReference>
<dbReference type="SUPFAM" id="SSF52402">
    <property type="entry name" value="Adenine nucleotide alpha hydrolases-like"/>
    <property type="match status" value="1"/>
</dbReference>
<evidence type="ECO:0000256" key="2">
    <source>
        <dbReference type="ARBA" id="ARBA00012737"/>
    </source>
</evidence>
<evidence type="ECO:0000259" key="6">
    <source>
        <dbReference type="Pfam" id="PF00733"/>
    </source>
</evidence>
<keyword evidence="3" id="KW-0028">Amino-acid biosynthesis</keyword>
<dbReference type="EC" id="6.3.5.4" evidence="2"/>
<dbReference type="GO" id="GO:0004066">
    <property type="term" value="F:asparagine synthase (glutamine-hydrolyzing) activity"/>
    <property type="evidence" value="ECO:0007669"/>
    <property type="project" value="UniProtKB-EC"/>
</dbReference>
<accession>A0AAE3KJU1</accession>
<feature type="region of interest" description="Disordered" evidence="5">
    <location>
        <begin position="608"/>
        <end position="632"/>
    </location>
</feature>
<dbReference type="RefSeq" id="WP_253776757.1">
    <property type="nucleotide sequence ID" value="NZ_JAMTCK010000015.1"/>
</dbReference>
<gene>
    <name evidence="7" type="ORF">LX83_005557</name>
</gene>
<evidence type="ECO:0000256" key="5">
    <source>
        <dbReference type="SAM" id="MobiDB-lite"/>
    </source>
</evidence>
<protein>
    <recommendedName>
        <fullName evidence="2">asparagine synthase (glutamine-hydrolyzing)</fullName>
        <ecNumber evidence="2">6.3.5.4</ecNumber>
    </recommendedName>
</protein>
<dbReference type="Gene3D" id="3.40.50.620">
    <property type="entry name" value="HUPs"/>
    <property type="match status" value="1"/>
</dbReference>
<dbReference type="AlphaFoldDB" id="A0AAE3KJU1"/>
<evidence type="ECO:0000313" key="7">
    <source>
        <dbReference type="EMBL" id="MCP2168679.1"/>
    </source>
</evidence>
<dbReference type="Proteomes" id="UP001206128">
    <property type="component" value="Unassembled WGS sequence"/>
</dbReference>
<dbReference type="Pfam" id="PF00733">
    <property type="entry name" value="Asn_synthase"/>
    <property type="match status" value="1"/>
</dbReference>